<evidence type="ECO:0000313" key="1">
    <source>
        <dbReference type="EMBL" id="WQJ53910.1"/>
    </source>
</evidence>
<sequence length="136" mass="15434">MALPIDKDVEGIKIKKDGKEYVSNPILLQEILISKEKGELTYNALQMLMMMVENISNAKRYPSQEEKEDCQQQAVLDVLQYWQGFDPDKSSSPNPFAYFTSIIINGIAKGWNSLHPQNKKAKGCVFTSLDNNVYTI</sequence>
<protein>
    <submittedName>
        <fullName evidence="1">Late sigma transcription factor</fullName>
    </submittedName>
</protein>
<organism evidence="1 2">
    <name type="scientific">phage Lak_Megaphage_Sonny</name>
    <dbReference type="NCBI Taxonomy" id="3109229"/>
    <lineage>
        <taxon>Viruses</taxon>
        <taxon>Duplodnaviria</taxon>
        <taxon>Heunggongvirae</taxon>
        <taxon>Uroviricota</taxon>
        <taxon>Caudoviricetes</taxon>
        <taxon>Caudoviricetes code 15 clade</taxon>
    </lineage>
</organism>
<reference evidence="1 2" key="1">
    <citation type="submission" date="2023-11" db="EMBL/GenBank/DDBJ databases">
        <authorList>
            <person name="Cook R."/>
            <person name="Crisci M."/>
            <person name="Pye H."/>
            <person name="Adriaenssens E."/>
            <person name="Santini J."/>
        </authorList>
    </citation>
    <scope>NUCLEOTIDE SEQUENCE [LARGE SCALE GENOMIC DNA]</scope>
    <source>
        <strain evidence="1">Lak_Megaphage_Sonny</strain>
    </source>
</reference>
<dbReference type="EMBL" id="OR769223">
    <property type="protein sequence ID" value="WQJ53910.1"/>
    <property type="molecule type" value="Genomic_DNA"/>
</dbReference>
<keyword evidence="2" id="KW-1185">Reference proteome</keyword>
<accession>A0ABZ0Z704</accession>
<name>A0ABZ0Z704_9CAUD</name>
<proteinExistence type="predicted"/>
<dbReference type="Proteomes" id="UP001358193">
    <property type="component" value="Segment"/>
</dbReference>
<evidence type="ECO:0000313" key="2">
    <source>
        <dbReference type="Proteomes" id="UP001358193"/>
    </source>
</evidence>